<dbReference type="AlphaFoldDB" id="A0A0C9VPQ5"/>
<gene>
    <name evidence="1" type="ORF">M422DRAFT_257437</name>
</gene>
<dbReference type="EMBL" id="KN837149">
    <property type="protein sequence ID" value="KIJ39836.1"/>
    <property type="molecule type" value="Genomic_DNA"/>
</dbReference>
<protein>
    <submittedName>
        <fullName evidence="1">Uncharacterized protein</fullName>
    </submittedName>
</protein>
<dbReference type="Proteomes" id="UP000054279">
    <property type="component" value="Unassembled WGS sequence"/>
</dbReference>
<proteinExistence type="predicted"/>
<evidence type="ECO:0000313" key="2">
    <source>
        <dbReference type="Proteomes" id="UP000054279"/>
    </source>
</evidence>
<accession>A0A0C9VPQ5</accession>
<sequence>MSDPTNWEIFLVDAAVLFSLFGSWSSFDITGHFNVTLGQGLTARSTYQSRAVNSSKVGLSY</sequence>
<name>A0A0C9VPQ5_SPHS4</name>
<organism evidence="1 2">
    <name type="scientific">Sphaerobolus stellatus (strain SS14)</name>
    <dbReference type="NCBI Taxonomy" id="990650"/>
    <lineage>
        <taxon>Eukaryota</taxon>
        <taxon>Fungi</taxon>
        <taxon>Dikarya</taxon>
        <taxon>Basidiomycota</taxon>
        <taxon>Agaricomycotina</taxon>
        <taxon>Agaricomycetes</taxon>
        <taxon>Phallomycetidae</taxon>
        <taxon>Geastrales</taxon>
        <taxon>Sphaerobolaceae</taxon>
        <taxon>Sphaerobolus</taxon>
    </lineage>
</organism>
<keyword evidence="2" id="KW-1185">Reference proteome</keyword>
<reference evidence="1 2" key="1">
    <citation type="submission" date="2014-06" db="EMBL/GenBank/DDBJ databases">
        <title>Evolutionary Origins and Diversification of the Mycorrhizal Mutualists.</title>
        <authorList>
            <consortium name="DOE Joint Genome Institute"/>
            <consortium name="Mycorrhizal Genomics Consortium"/>
            <person name="Kohler A."/>
            <person name="Kuo A."/>
            <person name="Nagy L.G."/>
            <person name="Floudas D."/>
            <person name="Copeland A."/>
            <person name="Barry K.W."/>
            <person name="Cichocki N."/>
            <person name="Veneault-Fourrey C."/>
            <person name="LaButti K."/>
            <person name="Lindquist E.A."/>
            <person name="Lipzen A."/>
            <person name="Lundell T."/>
            <person name="Morin E."/>
            <person name="Murat C."/>
            <person name="Riley R."/>
            <person name="Ohm R."/>
            <person name="Sun H."/>
            <person name="Tunlid A."/>
            <person name="Henrissat B."/>
            <person name="Grigoriev I.V."/>
            <person name="Hibbett D.S."/>
            <person name="Martin F."/>
        </authorList>
    </citation>
    <scope>NUCLEOTIDE SEQUENCE [LARGE SCALE GENOMIC DNA]</scope>
    <source>
        <strain evidence="1 2">SS14</strain>
    </source>
</reference>
<evidence type="ECO:0000313" key="1">
    <source>
        <dbReference type="EMBL" id="KIJ39836.1"/>
    </source>
</evidence>
<dbReference type="HOGENOM" id="CLU_2924219_0_0_1"/>